<gene>
    <name evidence="2" type="ORF">SAMN06265376_106387</name>
</gene>
<keyword evidence="3" id="KW-1185">Reference proteome</keyword>
<protein>
    <submittedName>
        <fullName evidence="2">Glycosyltransferase involved in cell wall bisynthesis</fullName>
    </submittedName>
</protein>
<evidence type="ECO:0000313" key="2">
    <source>
        <dbReference type="EMBL" id="SNS10629.1"/>
    </source>
</evidence>
<dbReference type="OrthoDB" id="139410at2"/>
<dbReference type="Proteomes" id="UP000198379">
    <property type="component" value="Unassembled WGS sequence"/>
</dbReference>
<sequence length="338" mass="38492">MKRKKILYIGNALSRKGATVTSVETLGVFLRNEGYEVIVSSSVQNKILRMLDMIKAVFFLKNQTQTVLIDTYSTTNFWYAVIIGFWCRFFKLDYIPILRGGNLPYRLKNNPSVCKRLFENAKCNIVPSQYLLRDFKDAGFTNLKYIPNTIETTKYPFIERSKIKPNLLWVRSFATLYNPIMAIKVLQALQKEYPDATLTMVGPKKDNSFDECQLYVKENNLPVTFTGKLSKQEWMALGASHDIFISTTNFDNTPISVIEAMALGLPVVSTDVGGMPFLIQDQIDGVLTPEKDIMEFTSKLVTLLKNPTLVNTISKNGRAKAESFDWRLVKISWNEVLS</sequence>
<reference evidence="2 3" key="1">
    <citation type="submission" date="2017-06" db="EMBL/GenBank/DDBJ databases">
        <authorList>
            <person name="Kim H.J."/>
            <person name="Triplett B.A."/>
        </authorList>
    </citation>
    <scope>NUCLEOTIDE SEQUENCE [LARGE SCALE GENOMIC DNA]</scope>
    <source>
        <strain evidence="2 3">DSM 25597</strain>
    </source>
</reference>
<dbReference type="InterPro" id="IPR050194">
    <property type="entry name" value="Glycosyltransferase_grp1"/>
</dbReference>
<accession>A0A239BSF9</accession>
<name>A0A239BSF9_9FLAO</name>
<dbReference type="RefSeq" id="WP_089372981.1">
    <property type="nucleotide sequence ID" value="NZ_BMEP01000005.1"/>
</dbReference>
<dbReference type="PANTHER" id="PTHR45947:SF3">
    <property type="entry name" value="SULFOQUINOVOSYL TRANSFERASE SQD2"/>
    <property type="match status" value="1"/>
</dbReference>
<dbReference type="CDD" id="cd03801">
    <property type="entry name" value="GT4_PimA-like"/>
    <property type="match status" value="1"/>
</dbReference>
<dbReference type="InterPro" id="IPR001296">
    <property type="entry name" value="Glyco_trans_1"/>
</dbReference>
<organism evidence="2 3">
    <name type="scientific">Dokdonia pacifica</name>
    <dbReference type="NCBI Taxonomy" id="1627892"/>
    <lineage>
        <taxon>Bacteria</taxon>
        <taxon>Pseudomonadati</taxon>
        <taxon>Bacteroidota</taxon>
        <taxon>Flavobacteriia</taxon>
        <taxon>Flavobacteriales</taxon>
        <taxon>Flavobacteriaceae</taxon>
        <taxon>Dokdonia</taxon>
    </lineage>
</organism>
<dbReference type="EMBL" id="FZNY01000006">
    <property type="protein sequence ID" value="SNS10629.1"/>
    <property type="molecule type" value="Genomic_DNA"/>
</dbReference>
<feature type="domain" description="Glycosyl transferase family 1" evidence="1">
    <location>
        <begin position="164"/>
        <end position="319"/>
    </location>
</feature>
<keyword evidence="2" id="KW-0808">Transferase</keyword>
<dbReference type="SUPFAM" id="SSF53756">
    <property type="entry name" value="UDP-Glycosyltransferase/glycogen phosphorylase"/>
    <property type="match status" value="1"/>
</dbReference>
<dbReference type="AlphaFoldDB" id="A0A239BSF9"/>
<dbReference type="Gene3D" id="3.40.50.2000">
    <property type="entry name" value="Glycogen Phosphorylase B"/>
    <property type="match status" value="2"/>
</dbReference>
<evidence type="ECO:0000259" key="1">
    <source>
        <dbReference type="Pfam" id="PF00534"/>
    </source>
</evidence>
<evidence type="ECO:0000313" key="3">
    <source>
        <dbReference type="Proteomes" id="UP000198379"/>
    </source>
</evidence>
<dbReference type="GO" id="GO:0016757">
    <property type="term" value="F:glycosyltransferase activity"/>
    <property type="evidence" value="ECO:0007669"/>
    <property type="project" value="InterPro"/>
</dbReference>
<dbReference type="Pfam" id="PF00534">
    <property type="entry name" value="Glycos_transf_1"/>
    <property type="match status" value="1"/>
</dbReference>
<dbReference type="PANTHER" id="PTHR45947">
    <property type="entry name" value="SULFOQUINOVOSYL TRANSFERASE SQD2"/>
    <property type="match status" value="1"/>
</dbReference>
<proteinExistence type="predicted"/>